<accession>A0A699ZNA1</accession>
<evidence type="ECO:0000313" key="2">
    <source>
        <dbReference type="Proteomes" id="UP000485058"/>
    </source>
</evidence>
<evidence type="ECO:0000313" key="1">
    <source>
        <dbReference type="EMBL" id="GFH21119.1"/>
    </source>
</evidence>
<organism evidence="1 2">
    <name type="scientific">Haematococcus lacustris</name>
    <name type="common">Green alga</name>
    <name type="synonym">Haematococcus pluvialis</name>
    <dbReference type="NCBI Taxonomy" id="44745"/>
    <lineage>
        <taxon>Eukaryota</taxon>
        <taxon>Viridiplantae</taxon>
        <taxon>Chlorophyta</taxon>
        <taxon>core chlorophytes</taxon>
        <taxon>Chlorophyceae</taxon>
        <taxon>CS clade</taxon>
        <taxon>Chlamydomonadales</taxon>
        <taxon>Haematococcaceae</taxon>
        <taxon>Haematococcus</taxon>
    </lineage>
</organism>
<proteinExistence type="predicted"/>
<dbReference type="Proteomes" id="UP000485058">
    <property type="component" value="Unassembled WGS sequence"/>
</dbReference>
<gene>
    <name evidence="1" type="ORF">HaLaN_18359</name>
</gene>
<comment type="caution">
    <text evidence="1">The sequence shown here is derived from an EMBL/GenBank/DDBJ whole genome shotgun (WGS) entry which is preliminary data.</text>
</comment>
<sequence>MLGPDAPAGARVSTAVTATASPALVGTFRVAMGPWCDEVEVDVSDPPDMLSSKLSKLPYMAGRT</sequence>
<keyword evidence="2" id="KW-1185">Reference proteome</keyword>
<dbReference type="EMBL" id="BLLF01001765">
    <property type="protein sequence ID" value="GFH21119.1"/>
    <property type="molecule type" value="Genomic_DNA"/>
</dbReference>
<protein>
    <submittedName>
        <fullName evidence="1">Uncharacterized protein</fullName>
    </submittedName>
</protein>
<name>A0A699ZNA1_HAELA</name>
<dbReference type="AlphaFoldDB" id="A0A699ZNA1"/>
<reference evidence="1 2" key="1">
    <citation type="submission" date="2020-02" db="EMBL/GenBank/DDBJ databases">
        <title>Draft genome sequence of Haematococcus lacustris strain NIES-144.</title>
        <authorList>
            <person name="Morimoto D."/>
            <person name="Nakagawa S."/>
            <person name="Yoshida T."/>
            <person name="Sawayama S."/>
        </authorList>
    </citation>
    <scope>NUCLEOTIDE SEQUENCE [LARGE SCALE GENOMIC DNA]</scope>
    <source>
        <strain evidence="1 2">NIES-144</strain>
    </source>
</reference>